<evidence type="ECO:0000256" key="3">
    <source>
        <dbReference type="ARBA" id="ARBA00022723"/>
    </source>
</evidence>
<dbReference type="PANTHER" id="PTHR42961">
    <property type="entry name" value="IRON-SULFUR PROTEIN NUBPL"/>
    <property type="match status" value="1"/>
</dbReference>
<evidence type="ECO:0000256" key="5">
    <source>
        <dbReference type="ARBA" id="ARBA00022840"/>
    </source>
</evidence>
<comment type="similarity">
    <text evidence="8">Belongs to the Mrp/NBP35 ATP-binding proteins family.</text>
</comment>
<keyword evidence="4 8" id="KW-0547">Nucleotide-binding</keyword>
<accession>A0ABT1I2D2</accession>
<dbReference type="InterPro" id="IPR027417">
    <property type="entry name" value="P-loop_NTPase"/>
</dbReference>
<dbReference type="PROSITE" id="PS01215">
    <property type="entry name" value="MRP"/>
    <property type="match status" value="1"/>
</dbReference>
<proteinExistence type="inferred from homology"/>
<dbReference type="SUPFAM" id="SSF117916">
    <property type="entry name" value="Fe-S cluster assembly (FSCA) domain-like"/>
    <property type="match status" value="1"/>
</dbReference>
<keyword evidence="11" id="KW-1185">Reference proteome</keyword>
<dbReference type="InterPro" id="IPR002744">
    <property type="entry name" value="MIP18-like"/>
</dbReference>
<protein>
    <recommendedName>
        <fullName evidence="8">Iron-sulfur cluster carrier protein</fullName>
    </recommendedName>
</protein>
<dbReference type="Proteomes" id="UP001205311">
    <property type="component" value="Unassembled WGS sequence"/>
</dbReference>
<feature type="domain" description="MIP18 family-like" evidence="9">
    <location>
        <begin position="11"/>
        <end position="82"/>
    </location>
</feature>
<dbReference type="SUPFAM" id="SSF52540">
    <property type="entry name" value="P-loop containing nucleoside triphosphate hydrolases"/>
    <property type="match status" value="1"/>
</dbReference>
<dbReference type="HAMAP" id="MF_02040">
    <property type="entry name" value="Mrp_NBP35"/>
    <property type="match status" value="1"/>
</dbReference>
<keyword evidence="3 8" id="KW-0479">Metal-binding</keyword>
<evidence type="ECO:0000313" key="11">
    <source>
        <dbReference type="Proteomes" id="UP001205311"/>
    </source>
</evidence>
<comment type="similarity">
    <text evidence="1">In the N-terminal section; belongs to the MIP18 family.</text>
</comment>
<evidence type="ECO:0000256" key="8">
    <source>
        <dbReference type="HAMAP-Rule" id="MF_02040"/>
    </source>
</evidence>
<dbReference type="InterPro" id="IPR034904">
    <property type="entry name" value="FSCA_dom_sf"/>
</dbReference>
<dbReference type="Gene3D" id="3.40.50.300">
    <property type="entry name" value="P-loop containing nucleotide triphosphate hydrolases"/>
    <property type="match status" value="1"/>
</dbReference>
<evidence type="ECO:0000256" key="4">
    <source>
        <dbReference type="ARBA" id="ARBA00022741"/>
    </source>
</evidence>
<organism evidence="10 11">
    <name type="scientific">Streptoalloteichus tenebrarius (strain ATCC 17920 / DSM 40477 / JCM 4838 / CBS 697.72 / NBRC 16177 / NCIMB 11028 / NRRL B-12390 / A12253. 1 / ISP 5477)</name>
    <name type="common">Streptomyces tenebrarius</name>
    <dbReference type="NCBI Taxonomy" id="1933"/>
    <lineage>
        <taxon>Bacteria</taxon>
        <taxon>Bacillati</taxon>
        <taxon>Actinomycetota</taxon>
        <taxon>Actinomycetes</taxon>
        <taxon>Pseudonocardiales</taxon>
        <taxon>Pseudonocardiaceae</taxon>
        <taxon>Streptoalloteichus</taxon>
    </lineage>
</organism>
<keyword evidence="6 8" id="KW-0408">Iron</keyword>
<name>A0ABT1I2D2_STRSD</name>
<dbReference type="Gene3D" id="3.30.300.130">
    <property type="entry name" value="Fe-S cluster assembly (FSCA)"/>
    <property type="match status" value="1"/>
</dbReference>
<gene>
    <name evidence="10" type="ORF">LX15_005620</name>
</gene>
<dbReference type="EMBL" id="JAMTCP010000051">
    <property type="protein sequence ID" value="MCP2261893.1"/>
    <property type="molecule type" value="Genomic_DNA"/>
</dbReference>
<dbReference type="PANTHER" id="PTHR42961:SF2">
    <property type="entry name" value="IRON-SULFUR PROTEIN NUBPL"/>
    <property type="match status" value="1"/>
</dbReference>
<keyword evidence="8" id="KW-0378">Hydrolase</keyword>
<evidence type="ECO:0000259" key="9">
    <source>
        <dbReference type="Pfam" id="PF01883"/>
    </source>
</evidence>
<evidence type="ECO:0000313" key="10">
    <source>
        <dbReference type="EMBL" id="MCP2261893.1"/>
    </source>
</evidence>
<dbReference type="Pfam" id="PF01883">
    <property type="entry name" value="FeS_assembly_P"/>
    <property type="match status" value="1"/>
</dbReference>
<dbReference type="InterPro" id="IPR019591">
    <property type="entry name" value="Mrp/NBP35_ATP-bd"/>
</dbReference>
<evidence type="ECO:0000256" key="1">
    <source>
        <dbReference type="ARBA" id="ARBA00007352"/>
    </source>
</evidence>
<sequence length="381" mass="40136">MTTSQTVPTTDAVREALARVQDPEIRRPITELGMVKDVRVAENGVVDVAVFLTVAGCPLRDKITKDVTSAVSALPGVREVRVELDVMSDEQRTELRRKLRGDSSDPVIPFAQPGSLTRVYCVASGKGGVGKSSVTVNLAAAMADRGLSVGVVDADIYGHSVPRMLGATGRPTKVETMIMPPQAHGVKVISIGQFTPGNTPVVWRGPMLHRALQQFLADVFWGDLDVLLLDLPPGTGDVAISVAQLIPNAEILVVTTPQQAAAEVAERAGAIALQTHQRLAGVIENMSWLEMPDGSRMDVFGSGGGQTVAESLTRAVGSEVPLLGQVPLDPRLREAGDAGQPLVLSDPEAPAAAVLRDVAKRLSTRARGLAGRLLSVSPAGR</sequence>
<comment type="subunit">
    <text evidence="8">Homodimer.</text>
</comment>
<evidence type="ECO:0000256" key="6">
    <source>
        <dbReference type="ARBA" id="ARBA00023004"/>
    </source>
</evidence>
<comment type="function">
    <text evidence="8">Binds and transfers iron-sulfur (Fe-S) clusters to target apoproteins. Can hydrolyze ATP.</text>
</comment>
<dbReference type="InterPro" id="IPR033756">
    <property type="entry name" value="YlxH/NBP35"/>
</dbReference>
<dbReference type="InterPro" id="IPR000808">
    <property type="entry name" value="Mrp-like_CS"/>
</dbReference>
<evidence type="ECO:0000256" key="7">
    <source>
        <dbReference type="ARBA" id="ARBA00023014"/>
    </source>
</evidence>
<comment type="similarity">
    <text evidence="2">In the C-terminal section; belongs to the Mrp/NBP35 ATP-binding proteins family.</text>
</comment>
<keyword evidence="7 8" id="KW-0411">Iron-sulfur</keyword>
<dbReference type="GO" id="GO:0005524">
    <property type="term" value="F:ATP binding"/>
    <property type="evidence" value="ECO:0007669"/>
    <property type="project" value="UniProtKB-KW"/>
</dbReference>
<keyword evidence="5 8" id="KW-0067">ATP-binding</keyword>
<reference evidence="10 11" key="1">
    <citation type="submission" date="2022-06" db="EMBL/GenBank/DDBJ databases">
        <title>Genomic Encyclopedia of Archaeal and Bacterial Type Strains, Phase II (KMG-II): from individual species to whole genera.</title>
        <authorList>
            <person name="Goeker M."/>
        </authorList>
    </citation>
    <scope>NUCLEOTIDE SEQUENCE [LARGE SCALE GENOMIC DNA]</scope>
    <source>
        <strain evidence="10 11">DSM 40477</strain>
    </source>
</reference>
<dbReference type="RefSeq" id="WP_253673310.1">
    <property type="nucleotide sequence ID" value="NZ_JAMTCP010000051.1"/>
</dbReference>
<dbReference type="CDD" id="cd02037">
    <property type="entry name" value="Mrp_NBP35"/>
    <property type="match status" value="1"/>
</dbReference>
<comment type="caution">
    <text evidence="10">The sequence shown here is derived from an EMBL/GenBank/DDBJ whole genome shotgun (WGS) entry which is preliminary data.</text>
</comment>
<dbReference type="Pfam" id="PF10609">
    <property type="entry name" value="ParA"/>
    <property type="match status" value="1"/>
</dbReference>
<evidence type="ECO:0000256" key="2">
    <source>
        <dbReference type="ARBA" id="ARBA00008205"/>
    </source>
</evidence>
<feature type="binding site" evidence="8">
    <location>
        <begin position="125"/>
        <end position="132"/>
    </location>
    <ligand>
        <name>ATP</name>
        <dbReference type="ChEBI" id="CHEBI:30616"/>
    </ligand>
</feature>
<dbReference type="InterPro" id="IPR044304">
    <property type="entry name" value="NUBPL-like"/>
</dbReference>